<evidence type="ECO:0000256" key="6">
    <source>
        <dbReference type="HAMAP-Rule" id="MF_01392"/>
    </source>
</evidence>
<keyword evidence="6" id="KW-0793">Thylakoid</keyword>
<evidence type="ECO:0000256" key="2">
    <source>
        <dbReference type="ARBA" id="ARBA00022692"/>
    </source>
</evidence>
<dbReference type="Pfam" id="PF05140">
    <property type="entry name" value="ResB"/>
    <property type="match status" value="2"/>
</dbReference>
<dbReference type="AlphaFoldDB" id="A0A1Z1MTE9"/>
<geneLocation type="chloroplast" evidence="9"/>
<dbReference type="InterPro" id="IPR007816">
    <property type="entry name" value="ResB-like_domain"/>
</dbReference>
<comment type="function">
    <text evidence="6">Required during biogenesis of c-type cytochromes (cytochrome c6 and cytochrome f) at the step of heme attachment.</text>
</comment>
<evidence type="ECO:0000256" key="7">
    <source>
        <dbReference type="SAM" id="Phobius"/>
    </source>
</evidence>
<feature type="transmembrane region" description="Helical" evidence="7">
    <location>
        <begin position="16"/>
        <end position="36"/>
    </location>
</feature>
<dbReference type="GO" id="GO:0017004">
    <property type="term" value="P:cytochrome complex assembly"/>
    <property type="evidence" value="ECO:0007669"/>
    <property type="project" value="UniProtKB-UniRule"/>
</dbReference>
<keyword evidence="9" id="KW-0150">Chloroplast</keyword>
<comment type="subunit">
    <text evidence="6">May interact with CcsA.</text>
</comment>
<comment type="subcellular location">
    <subcellularLocation>
        <location evidence="1">Membrane</location>
        <topology evidence="1">Multi-pass membrane protein</topology>
    </subcellularLocation>
    <subcellularLocation>
        <location evidence="6">Plastid</location>
        <location evidence="6">Chloroplast thylakoid membrane</location>
        <topology evidence="6">Multi-pass membrane protein</topology>
    </subcellularLocation>
</comment>
<name>A0A1Z1MTE9_9FLOR</name>
<comment type="similarity">
    <text evidence="6">Belongs to the Ccs1/CcsB family.</text>
</comment>
<evidence type="ECO:0000256" key="5">
    <source>
        <dbReference type="ARBA" id="ARBA00023136"/>
    </source>
</evidence>
<evidence type="ECO:0000256" key="1">
    <source>
        <dbReference type="ARBA" id="ARBA00004141"/>
    </source>
</evidence>
<dbReference type="HAMAP" id="MF_01392">
    <property type="entry name" value="CytC_Ccs1"/>
    <property type="match status" value="1"/>
</dbReference>
<keyword evidence="3 6" id="KW-0201">Cytochrome c-type biogenesis</keyword>
<organism evidence="9">
    <name type="scientific">Dictyomenia sonderi</name>
    <dbReference type="NCBI Taxonomy" id="2007178"/>
    <lineage>
        <taxon>Eukaryota</taxon>
        <taxon>Rhodophyta</taxon>
        <taxon>Florideophyceae</taxon>
        <taxon>Rhodymeniophycidae</taxon>
        <taxon>Ceramiales</taxon>
        <taxon>Rhodomelaceae</taxon>
        <taxon>Pterosiphonieae</taxon>
        <taxon>Dictyomenia</taxon>
    </lineage>
</organism>
<dbReference type="GO" id="GO:0009535">
    <property type="term" value="C:chloroplast thylakoid membrane"/>
    <property type="evidence" value="ECO:0007669"/>
    <property type="project" value="UniProtKB-SubCell"/>
</dbReference>
<reference evidence="9" key="1">
    <citation type="journal article" date="2017" name="J. Phycol.">
        <title>Analysis of chloroplast genomes and a supermatrix inform reclassification of the Rhodomelaceae (Rhodophyta).</title>
        <authorList>
            <person name="Diaz-Tapia P."/>
            <person name="Maggs C.A."/>
            <person name="West J.A."/>
            <person name="Verbruggen H."/>
        </authorList>
    </citation>
    <scope>NUCLEOTIDE SEQUENCE</scope>
    <source>
        <strain evidence="9">PD1725</strain>
    </source>
</reference>
<feature type="transmembrane region" description="Helical" evidence="7">
    <location>
        <begin position="367"/>
        <end position="395"/>
    </location>
</feature>
<keyword evidence="5 6" id="KW-0472">Membrane</keyword>
<gene>
    <name evidence="6 9" type="primary">ccs1</name>
</gene>
<dbReference type="PANTHER" id="PTHR31566">
    <property type="entry name" value="CYTOCHROME C BIOGENESIS PROTEIN CCS1, CHLOROPLASTIC"/>
    <property type="match status" value="1"/>
</dbReference>
<accession>A0A1Z1MTE9</accession>
<evidence type="ECO:0000256" key="3">
    <source>
        <dbReference type="ARBA" id="ARBA00022748"/>
    </source>
</evidence>
<dbReference type="InterPro" id="IPR023494">
    <property type="entry name" value="Cyt_c_bgen_Ccs1/CcsB/ResB"/>
</dbReference>
<dbReference type="RefSeq" id="YP_009399439.1">
    <property type="nucleotide sequence ID" value="NC_035297.1"/>
</dbReference>
<evidence type="ECO:0000259" key="8">
    <source>
        <dbReference type="Pfam" id="PF05140"/>
    </source>
</evidence>
<dbReference type="GeneID" id="33349206"/>
<dbReference type="EMBL" id="MF101455">
    <property type="protein sequence ID" value="ARW69045.1"/>
    <property type="molecule type" value="Genomic_DNA"/>
</dbReference>
<protein>
    <recommendedName>
        <fullName evidence="6">Cytochrome c biogenesis protein Ccs1</fullName>
    </recommendedName>
</protein>
<keyword evidence="9" id="KW-0934">Plastid</keyword>
<feature type="domain" description="ResB-like" evidence="8">
    <location>
        <begin position="351"/>
        <end position="414"/>
    </location>
</feature>
<keyword evidence="2 6" id="KW-0812">Transmembrane</keyword>
<evidence type="ECO:0000256" key="4">
    <source>
        <dbReference type="ARBA" id="ARBA00022989"/>
    </source>
</evidence>
<proteinExistence type="inferred from homology"/>
<sequence>MNKNFIWKFLKKLANLNYAISILSMIICCCILGSIIEQDKSFSYYQFNYPYYSSVIILLGLDHVFRTWWFLLISSIFISSLLMCTFSTQLPSLKNARRWKFVYNTSVVNTNKYYLQNIDSSHYSFTNIIYSLIRLNFFVFCRNNSLYSYKGLYGRIAPIFVHFSIVAILLGSVCSFLLSFVVQEIIPKGEIFHLKNIIHGGFYSHLPADMVFRVNDFYINYNFNGSIKQFFSSLSVYFHNYRVLYSKIISVNKPLRFFSVTFYQTDWQIDAVRMNIGINFSIQKKFIKTNINGKNCWLSSVAISRTKNIFFVIFSLDNNLLVCDSNGSILQEVIVGEKFYINNTSFVVQDIITSTGLQVKIDPGIALVYFGFFIMMLSTAISYISYSQVWIYMSFESLEFWGSTNRASLLFEQDLVYLGKIYSYYLLCISKTIVKIDKILIE</sequence>
<dbReference type="PANTHER" id="PTHR31566:SF0">
    <property type="entry name" value="CYTOCHROME C BIOGENESIS PROTEIN CCS1, CHLOROPLASTIC"/>
    <property type="match status" value="1"/>
</dbReference>
<feature type="transmembrane region" description="Helical" evidence="7">
    <location>
        <begin position="68"/>
        <end position="90"/>
    </location>
</feature>
<keyword evidence="4 6" id="KW-1133">Transmembrane helix</keyword>
<feature type="domain" description="ResB-like" evidence="8">
    <location>
        <begin position="18"/>
        <end position="280"/>
    </location>
</feature>
<feature type="transmembrane region" description="Helical" evidence="7">
    <location>
        <begin position="159"/>
        <end position="182"/>
    </location>
</feature>
<evidence type="ECO:0000313" key="9">
    <source>
        <dbReference type="EMBL" id="ARW69045.1"/>
    </source>
</evidence>